<evidence type="ECO:0000313" key="4">
    <source>
        <dbReference type="EMBL" id="KAB2335763.1"/>
    </source>
</evidence>
<dbReference type="EMBL" id="WBOT01000001">
    <property type="protein sequence ID" value="KAB2335763.1"/>
    <property type="molecule type" value="Genomic_DNA"/>
</dbReference>
<proteinExistence type="inferred from homology"/>
<keyword evidence="2" id="KW-0472">Membrane</keyword>
<evidence type="ECO:0000256" key="2">
    <source>
        <dbReference type="SAM" id="Phobius"/>
    </source>
</evidence>
<reference evidence="4 5" key="1">
    <citation type="journal article" date="2014" name="Arch. Microbiol.">
        <title>Bacillus mesophilum sp. nov., strain IITR-54T, a novel 4-chlorobiphenyl dechlorinating bacterium.</title>
        <authorList>
            <person name="Manickam N."/>
            <person name="Singh N.K."/>
            <person name="Bajaj A."/>
            <person name="Kumar R.M."/>
            <person name="Kaur G."/>
            <person name="Kaur N."/>
            <person name="Bala M."/>
            <person name="Kumar A."/>
            <person name="Mayilraj S."/>
        </authorList>
    </citation>
    <scope>NUCLEOTIDE SEQUENCE [LARGE SCALE GENOMIC DNA]</scope>
    <source>
        <strain evidence="4 5">IITR-54</strain>
    </source>
</reference>
<comment type="similarity">
    <text evidence="1">Belongs to the CapA family.</text>
</comment>
<organism evidence="4 5">
    <name type="scientific">Bacillus mesophilum</name>
    <dbReference type="NCBI Taxonomy" id="1071718"/>
    <lineage>
        <taxon>Bacteria</taxon>
        <taxon>Bacillati</taxon>
        <taxon>Bacillota</taxon>
        <taxon>Bacilli</taxon>
        <taxon>Bacillales</taxon>
        <taxon>Bacillaceae</taxon>
        <taxon>Bacillus</taxon>
    </lineage>
</organism>
<evidence type="ECO:0000259" key="3">
    <source>
        <dbReference type="SMART" id="SM00854"/>
    </source>
</evidence>
<dbReference type="SMART" id="SM00854">
    <property type="entry name" value="PGA_cap"/>
    <property type="match status" value="1"/>
</dbReference>
<dbReference type="InterPro" id="IPR019079">
    <property type="entry name" value="Capsule_synth_CapA"/>
</dbReference>
<keyword evidence="2" id="KW-1133">Transmembrane helix</keyword>
<dbReference type="InterPro" id="IPR029052">
    <property type="entry name" value="Metallo-depent_PP-like"/>
</dbReference>
<comment type="caution">
    <text evidence="4">The sequence shown here is derived from an EMBL/GenBank/DDBJ whole genome shotgun (WGS) entry which is preliminary data.</text>
</comment>
<evidence type="ECO:0000313" key="5">
    <source>
        <dbReference type="Proteomes" id="UP000441354"/>
    </source>
</evidence>
<feature type="domain" description="Capsule synthesis protein CapA" evidence="3">
    <location>
        <begin position="59"/>
        <end position="304"/>
    </location>
</feature>
<dbReference type="InterPro" id="IPR052169">
    <property type="entry name" value="CW_Biosynth-Accessory"/>
</dbReference>
<feature type="transmembrane region" description="Helical" evidence="2">
    <location>
        <begin position="6"/>
        <end position="25"/>
    </location>
</feature>
<dbReference type="CDD" id="cd07381">
    <property type="entry name" value="MPP_CapA"/>
    <property type="match status" value="1"/>
</dbReference>
<name>A0A7V7RQM4_9BACI</name>
<dbReference type="OrthoDB" id="9810906at2"/>
<dbReference type="PANTHER" id="PTHR33393">
    <property type="entry name" value="POLYGLUTAMINE SYNTHESIS ACCESSORY PROTEIN RV0574C-RELATED"/>
    <property type="match status" value="1"/>
</dbReference>
<dbReference type="AlphaFoldDB" id="A0A7V7RQM4"/>
<keyword evidence="5" id="KW-1185">Reference proteome</keyword>
<accession>A0A7V7RQM4</accession>
<dbReference type="PANTHER" id="PTHR33393:SF12">
    <property type="entry name" value="CAPSULE BIOSYNTHESIS PROTEIN CAPA"/>
    <property type="match status" value="1"/>
</dbReference>
<dbReference type="Gene3D" id="3.60.21.10">
    <property type="match status" value="1"/>
</dbReference>
<dbReference type="Proteomes" id="UP000441354">
    <property type="component" value="Unassembled WGS sequence"/>
</dbReference>
<dbReference type="Pfam" id="PF09587">
    <property type="entry name" value="PGA_cap"/>
    <property type="match status" value="1"/>
</dbReference>
<evidence type="ECO:0000256" key="1">
    <source>
        <dbReference type="ARBA" id="ARBA00005662"/>
    </source>
</evidence>
<dbReference type="SUPFAM" id="SSF56300">
    <property type="entry name" value="Metallo-dependent phosphatases"/>
    <property type="match status" value="1"/>
</dbReference>
<sequence>MMYKGIIFIGITLGVLSAIIFYNMYECDEAKNKNFRSVSLHSTDKEIDLDLKMIERRTTIAGIGDILIHDRVYELAQTASGYDFTPMLQKVKPMLQAPDLLIANQETILGGEEIGISSYPSFNSPQQVGDAIVEAGIDLVSTANNHSLDKNEKGLLASLSYMDKIGLSHTGTSRSQAESEKVTTLESNGIRFAFLSYTYGTNGIPIPDGKEFLVNLINRKQMKKDIQKAKQSADVIIMSVHWGNEYERFPTVEQKELGSYLIESGADLIFGHHPHVLQPMEWHTTEDGRKGLIVYSLGNFLSGQIDDYKDLGGMTAVDVKMTMQDGSKKISLMNPQFYPTYVSKEPSQMYHVVPLLEAGQFGLRNYKAVYKEMMAHMMSSLQ</sequence>
<keyword evidence="2" id="KW-0812">Transmembrane</keyword>
<gene>
    <name evidence="4" type="ORF">F7732_04130</name>
</gene>
<protein>
    <submittedName>
        <fullName evidence="4">CapA family protein</fullName>
    </submittedName>
</protein>